<name>A0A397SRG7_9GLOM</name>
<dbReference type="OrthoDB" id="2445956at2759"/>
<organism evidence="1 2">
    <name type="scientific">Glomus cerebriforme</name>
    <dbReference type="NCBI Taxonomy" id="658196"/>
    <lineage>
        <taxon>Eukaryota</taxon>
        <taxon>Fungi</taxon>
        <taxon>Fungi incertae sedis</taxon>
        <taxon>Mucoromycota</taxon>
        <taxon>Glomeromycotina</taxon>
        <taxon>Glomeromycetes</taxon>
        <taxon>Glomerales</taxon>
        <taxon>Glomeraceae</taxon>
        <taxon>Glomus</taxon>
    </lineage>
</organism>
<accession>A0A397SRG7</accession>
<protein>
    <submittedName>
        <fullName evidence="1">Uncharacterized protein</fullName>
    </submittedName>
</protein>
<evidence type="ECO:0000313" key="2">
    <source>
        <dbReference type="Proteomes" id="UP000265703"/>
    </source>
</evidence>
<sequence>MSQSQFPKSLFSHFTEDELKKISESYKSSVNWTKYNKWLKEGQPFEEHEEIELFTNGSSQRQVSAESENKQLESDPTIVMERPIIRPGRKAILQLPLQNPKPKLSLVMTVNIVVKFLDPTRFPVLSRYTTQMLEDLNDAGLLNDVVGLYFKGRIREFRNGEIHLKPNVDIYDIVPKGSYMYTLVLPRGQYLMLRHHHHEEWFR</sequence>
<dbReference type="AlphaFoldDB" id="A0A397SRG7"/>
<evidence type="ECO:0000313" key="1">
    <source>
        <dbReference type="EMBL" id="RIA88312.1"/>
    </source>
</evidence>
<proteinExistence type="predicted"/>
<dbReference type="EMBL" id="QKYT01000270">
    <property type="protein sequence ID" value="RIA88312.1"/>
    <property type="molecule type" value="Genomic_DNA"/>
</dbReference>
<dbReference type="Proteomes" id="UP000265703">
    <property type="component" value="Unassembled WGS sequence"/>
</dbReference>
<reference evidence="1 2" key="1">
    <citation type="submission" date="2018-06" db="EMBL/GenBank/DDBJ databases">
        <title>Comparative genomics reveals the genomic features of Rhizophagus irregularis, R. cerebriforme, R. diaphanum and Gigaspora rosea, and their symbiotic lifestyle signature.</title>
        <authorList>
            <person name="Morin E."/>
            <person name="San Clemente H."/>
            <person name="Chen E.C.H."/>
            <person name="De La Providencia I."/>
            <person name="Hainaut M."/>
            <person name="Kuo A."/>
            <person name="Kohler A."/>
            <person name="Murat C."/>
            <person name="Tang N."/>
            <person name="Roy S."/>
            <person name="Loubradou J."/>
            <person name="Henrissat B."/>
            <person name="Grigoriev I.V."/>
            <person name="Corradi N."/>
            <person name="Roux C."/>
            <person name="Martin F.M."/>
        </authorList>
    </citation>
    <scope>NUCLEOTIDE SEQUENCE [LARGE SCALE GENOMIC DNA]</scope>
    <source>
        <strain evidence="1 2">DAOM 227022</strain>
    </source>
</reference>
<gene>
    <name evidence="1" type="ORF">C1645_739508</name>
</gene>
<keyword evidence="2" id="KW-1185">Reference proteome</keyword>
<comment type="caution">
    <text evidence="1">The sequence shown here is derived from an EMBL/GenBank/DDBJ whole genome shotgun (WGS) entry which is preliminary data.</text>
</comment>